<name>A0A1H0R6M3_9ACTN</name>
<feature type="transmembrane region" description="Helical" evidence="1">
    <location>
        <begin position="118"/>
        <end position="138"/>
    </location>
</feature>
<organism evidence="2 3">
    <name type="scientific">Nakamurella panacisegetis</name>
    <dbReference type="NCBI Taxonomy" id="1090615"/>
    <lineage>
        <taxon>Bacteria</taxon>
        <taxon>Bacillati</taxon>
        <taxon>Actinomycetota</taxon>
        <taxon>Actinomycetes</taxon>
        <taxon>Nakamurellales</taxon>
        <taxon>Nakamurellaceae</taxon>
        <taxon>Nakamurella</taxon>
    </lineage>
</organism>
<feature type="transmembrane region" description="Helical" evidence="1">
    <location>
        <begin position="56"/>
        <end position="75"/>
    </location>
</feature>
<proteinExistence type="predicted"/>
<evidence type="ECO:0000313" key="2">
    <source>
        <dbReference type="EMBL" id="SDP25151.1"/>
    </source>
</evidence>
<dbReference type="Proteomes" id="UP000198741">
    <property type="component" value="Chromosome I"/>
</dbReference>
<dbReference type="RefSeq" id="WP_090477955.1">
    <property type="nucleotide sequence ID" value="NZ_LT629710.1"/>
</dbReference>
<evidence type="ECO:0000313" key="3">
    <source>
        <dbReference type="Proteomes" id="UP000198741"/>
    </source>
</evidence>
<keyword evidence="1" id="KW-1133">Transmembrane helix</keyword>
<accession>A0A1H0R6M3</accession>
<dbReference type="EMBL" id="LT629710">
    <property type="protein sequence ID" value="SDP25151.1"/>
    <property type="molecule type" value="Genomic_DNA"/>
</dbReference>
<protein>
    <recommendedName>
        <fullName evidence="4">Integral membrane protein</fullName>
    </recommendedName>
</protein>
<reference evidence="2 3" key="1">
    <citation type="submission" date="2016-10" db="EMBL/GenBank/DDBJ databases">
        <authorList>
            <person name="de Groot N.N."/>
        </authorList>
    </citation>
    <scope>NUCLEOTIDE SEQUENCE [LARGE SCALE GENOMIC DNA]</scope>
    <source>
        <strain evidence="3">P4-7,KCTC 19426,CECT 7604</strain>
    </source>
</reference>
<keyword evidence="3" id="KW-1185">Reference proteome</keyword>
<gene>
    <name evidence="2" type="ORF">SAMN04515671_3421</name>
</gene>
<evidence type="ECO:0008006" key="4">
    <source>
        <dbReference type="Google" id="ProtNLM"/>
    </source>
</evidence>
<feature type="transmembrane region" description="Helical" evidence="1">
    <location>
        <begin position="178"/>
        <end position="197"/>
    </location>
</feature>
<feature type="transmembrane region" description="Helical" evidence="1">
    <location>
        <begin position="150"/>
        <end position="171"/>
    </location>
</feature>
<sequence>MDRWWQRDVLAAGKLPLMLCFLAFVLTFAITRTITRLIRAGRGPFRNQVTSSGVHVHHAVPGLVLLIVGAFVGVSSQNSDAWTVTSALLVGMGTSLVLDEFALLLHLTDVYWSNEGRVSVDMVSLTAACLGLVLVGVSPVGVTQVGTTELAVRLGGVAVVTLHAVLVLVCVLKSKYRVALFGLFLLPVAAVGATRLGRPRSYWARHRYGSARAERAATRAATFDRRFAPVQRRWENLIGGRPSLPDPPP</sequence>
<keyword evidence="1" id="KW-0812">Transmembrane</keyword>
<feature type="transmembrane region" description="Helical" evidence="1">
    <location>
        <begin position="15"/>
        <end position="35"/>
    </location>
</feature>
<dbReference type="STRING" id="1090615.SAMN04515671_3421"/>
<dbReference type="AlphaFoldDB" id="A0A1H0R6M3"/>
<feature type="transmembrane region" description="Helical" evidence="1">
    <location>
        <begin position="81"/>
        <end position="106"/>
    </location>
</feature>
<dbReference type="OrthoDB" id="8535577at2"/>
<evidence type="ECO:0000256" key="1">
    <source>
        <dbReference type="SAM" id="Phobius"/>
    </source>
</evidence>
<keyword evidence="1" id="KW-0472">Membrane</keyword>